<organism evidence="1 2">
    <name type="scientific">Candidatus Giovannonibacteria bacterium RIFCSPLOWO2_12_FULL_44_15</name>
    <dbReference type="NCBI Taxonomy" id="1798364"/>
    <lineage>
        <taxon>Bacteria</taxon>
        <taxon>Candidatus Giovannoniibacteriota</taxon>
    </lineage>
</organism>
<reference evidence="1 2" key="1">
    <citation type="journal article" date="2016" name="Nat. Commun.">
        <title>Thousands of microbial genomes shed light on interconnected biogeochemical processes in an aquifer system.</title>
        <authorList>
            <person name="Anantharaman K."/>
            <person name="Brown C.T."/>
            <person name="Hug L.A."/>
            <person name="Sharon I."/>
            <person name="Castelle C.J."/>
            <person name="Probst A.J."/>
            <person name="Thomas B.C."/>
            <person name="Singh A."/>
            <person name="Wilkins M.J."/>
            <person name="Karaoz U."/>
            <person name="Brodie E.L."/>
            <person name="Williams K.H."/>
            <person name="Hubbard S.S."/>
            <person name="Banfield J.F."/>
        </authorList>
    </citation>
    <scope>NUCLEOTIDE SEQUENCE [LARGE SCALE GENOMIC DNA]</scope>
</reference>
<evidence type="ECO:0000313" key="2">
    <source>
        <dbReference type="Proteomes" id="UP000178894"/>
    </source>
</evidence>
<sequence>MSELKIELCGKITAALAERIAADLEASDASCPVTLIIDADADDDEVGQKIIEAIEILRSRGVSVTGKVTGKARWAAFTILQRCRPRVAYRDAALGWGIWALNAERAREMGFLDEICL</sequence>
<name>A0A1F5XZD8_9BACT</name>
<accession>A0A1F5XZD8</accession>
<dbReference type="InterPro" id="IPR029045">
    <property type="entry name" value="ClpP/crotonase-like_dom_sf"/>
</dbReference>
<dbReference type="SUPFAM" id="SSF52096">
    <property type="entry name" value="ClpP/crotonase"/>
    <property type="match status" value="1"/>
</dbReference>
<protein>
    <recommendedName>
        <fullName evidence="3">STAS domain-containing protein</fullName>
    </recommendedName>
</protein>
<comment type="caution">
    <text evidence="1">The sequence shown here is derived from an EMBL/GenBank/DDBJ whole genome shotgun (WGS) entry which is preliminary data.</text>
</comment>
<dbReference type="STRING" id="1798364.A3G54_01470"/>
<dbReference type="EMBL" id="MFIQ01000026">
    <property type="protein sequence ID" value="OGF93256.1"/>
    <property type="molecule type" value="Genomic_DNA"/>
</dbReference>
<dbReference type="Proteomes" id="UP000178894">
    <property type="component" value="Unassembled WGS sequence"/>
</dbReference>
<evidence type="ECO:0008006" key="3">
    <source>
        <dbReference type="Google" id="ProtNLM"/>
    </source>
</evidence>
<evidence type="ECO:0000313" key="1">
    <source>
        <dbReference type="EMBL" id="OGF93256.1"/>
    </source>
</evidence>
<proteinExistence type="predicted"/>
<gene>
    <name evidence="1" type="ORF">A3G54_01470</name>
</gene>
<dbReference type="AlphaFoldDB" id="A0A1F5XZD8"/>